<protein>
    <submittedName>
        <fullName evidence="10">Mannanase</fullName>
    </submittedName>
</protein>
<keyword evidence="8" id="KW-0732">Signal</keyword>
<dbReference type="SUPFAM" id="SSF49785">
    <property type="entry name" value="Galactose-binding domain-like"/>
    <property type="match status" value="3"/>
</dbReference>
<dbReference type="Pfam" id="PF01473">
    <property type="entry name" value="Choline_bind_1"/>
    <property type="match status" value="2"/>
</dbReference>
<comment type="similarity">
    <text evidence="1 6">Belongs to the glycosyl hydrolase 26 family.</text>
</comment>
<dbReference type="PROSITE" id="PS51764">
    <property type="entry name" value="GH26"/>
    <property type="match status" value="1"/>
</dbReference>
<dbReference type="PANTHER" id="PTHR40079:SF4">
    <property type="entry name" value="GH26 DOMAIN-CONTAINING PROTEIN-RELATED"/>
    <property type="match status" value="1"/>
</dbReference>
<dbReference type="GO" id="GO:0006080">
    <property type="term" value="P:substituted mannan metabolic process"/>
    <property type="evidence" value="ECO:0007669"/>
    <property type="project" value="InterPro"/>
</dbReference>
<feature type="compositionally biased region" description="Low complexity" evidence="7">
    <location>
        <begin position="1185"/>
        <end position="1203"/>
    </location>
</feature>
<keyword evidence="4 6" id="KW-0326">Glycosidase</keyword>
<keyword evidence="2" id="KW-0677">Repeat</keyword>
<dbReference type="InterPro" id="IPR017853">
    <property type="entry name" value="GH"/>
</dbReference>
<reference evidence="10 11" key="1">
    <citation type="submission" date="2018-08" db="EMBL/GenBank/DDBJ databases">
        <title>Genome of Clostridium chromiireducens C1, DSM12136.</title>
        <authorList>
            <person name="Xing M."/>
            <person name="Wei Y."/>
            <person name="Ang E.L."/>
            <person name="Zhao H."/>
            <person name="Zhang Y."/>
        </authorList>
    </citation>
    <scope>NUCLEOTIDE SEQUENCE [LARGE SCALE GENOMIC DNA]</scope>
    <source>
        <strain evidence="10 11">C1</strain>
    </source>
</reference>
<accession>A0A399ITX1</accession>
<feature type="active site" description="Proton donor" evidence="6">
    <location>
        <position position="618"/>
    </location>
</feature>
<dbReference type="InterPro" id="IPR015295">
    <property type="entry name" value="CBM27"/>
</dbReference>
<dbReference type="InterPro" id="IPR008979">
    <property type="entry name" value="Galactose-bd-like_sf"/>
</dbReference>
<evidence type="ECO:0000256" key="3">
    <source>
        <dbReference type="ARBA" id="ARBA00022801"/>
    </source>
</evidence>
<name>A0A399ITX1_9CLOT</name>
<dbReference type="Gene3D" id="2.60.120.260">
    <property type="entry name" value="Galactose-binding domain-like"/>
    <property type="match status" value="2"/>
</dbReference>
<feature type="chain" id="PRO_5017419432" evidence="8">
    <location>
        <begin position="32"/>
        <end position="1334"/>
    </location>
</feature>
<evidence type="ECO:0000256" key="2">
    <source>
        <dbReference type="ARBA" id="ARBA00022737"/>
    </source>
</evidence>
<dbReference type="PRINTS" id="PR00739">
    <property type="entry name" value="GLHYDRLASE26"/>
</dbReference>
<evidence type="ECO:0000256" key="6">
    <source>
        <dbReference type="PROSITE-ProRule" id="PRU01100"/>
    </source>
</evidence>
<dbReference type="SUPFAM" id="SSF51445">
    <property type="entry name" value="(Trans)glycosidases"/>
    <property type="match status" value="1"/>
</dbReference>
<dbReference type="Pfam" id="PF19127">
    <property type="entry name" value="Choline_bind_3"/>
    <property type="match status" value="1"/>
</dbReference>
<dbReference type="InterPro" id="IPR022790">
    <property type="entry name" value="GH26_dom"/>
</dbReference>
<gene>
    <name evidence="10" type="ORF">D2A34_03505</name>
</gene>
<keyword evidence="3 6" id="KW-0378">Hydrolase</keyword>
<evidence type="ECO:0000313" key="10">
    <source>
        <dbReference type="EMBL" id="RII36464.1"/>
    </source>
</evidence>
<dbReference type="InterPro" id="IPR005087">
    <property type="entry name" value="CBM11"/>
</dbReference>
<dbReference type="GO" id="GO:0030245">
    <property type="term" value="P:cellulose catabolic process"/>
    <property type="evidence" value="ECO:0007669"/>
    <property type="project" value="InterPro"/>
</dbReference>
<dbReference type="Gene3D" id="2.60.40.2700">
    <property type="match status" value="1"/>
</dbReference>
<feature type="repeat" description="Cell wall-binding" evidence="5">
    <location>
        <begin position="1296"/>
        <end position="1315"/>
    </location>
</feature>
<dbReference type="Pfam" id="PF09212">
    <property type="entry name" value="CBM27"/>
    <property type="match status" value="2"/>
</dbReference>
<feature type="repeat" description="Cell wall-binding" evidence="5">
    <location>
        <begin position="1256"/>
        <end position="1275"/>
    </location>
</feature>
<dbReference type="Gene3D" id="2.10.270.10">
    <property type="entry name" value="Cholin Binding"/>
    <property type="match status" value="2"/>
</dbReference>
<dbReference type="GO" id="GO:0008810">
    <property type="term" value="F:cellulase activity"/>
    <property type="evidence" value="ECO:0007669"/>
    <property type="project" value="InterPro"/>
</dbReference>
<comment type="caution">
    <text evidence="10">The sequence shown here is derived from an EMBL/GenBank/DDBJ whole genome shotgun (WGS) entry which is preliminary data.</text>
</comment>
<dbReference type="SUPFAM" id="SSF69360">
    <property type="entry name" value="Cell wall binding repeat"/>
    <property type="match status" value="1"/>
</dbReference>
<feature type="signal peptide" evidence="8">
    <location>
        <begin position="1"/>
        <end position="31"/>
    </location>
</feature>
<dbReference type="EMBL" id="QXDJ01000001">
    <property type="protein sequence ID" value="RII36464.1"/>
    <property type="molecule type" value="Genomic_DNA"/>
</dbReference>
<feature type="region of interest" description="Disordered" evidence="7">
    <location>
        <begin position="1183"/>
        <end position="1204"/>
    </location>
</feature>
<evidence type="ECO:0000256" key="1">
    <source>
        <dbReference type="ARBA" id="ARBA00007754"/>
    </source>
</evidence>
<dbReference type="RefSeq" id="WP_119365727.1">
    <property type="nucleotide sequence ID" value="NZ_QXDJ01000001.1"/>
</dbReference>
<dbReference type="InterPro" id="IPR000805">
    <property type="entry name" value="Glyco_hydro_26"/>
</dbReference>
<proteinExistence type="inferred from homology"/>
<evidence type="ECO:0000259" key="9">
    <source>
        <dbReference type="PROSITE" id="PS51764"/>
    </source>
</evidence>
<dbReference type="InterPro" id="IPR018337">
    <property type="entry name" value="Cell_wall/Cho-bd_repeat"/>
</dbReference>
<dbReference type="GO" id="GO:0016985">
    <property type="term" value="F:mannan endo-1,4-beta-mannosidase activity"/>
    <property type="evidence" value="ECO:0007669"/>
    <property type="project" value="InterPro"/>
</dbReference>
<feature type="repeat" description="Cell wall-binding" evidence="5">
    <location>
        <begin position="1276"/>
        <end position="1295"/>
    </location>
</feature>
<evidence type="ECO:0000256" key="8">
    <source>
        <dbReference type="SAM" id="SignalP"/>
    </source>
</evidence>
<dbReference type="Pfam" id="PF03425">
    <property type="entry name" value="CBM_11"/>
    <property type="match status" value="1"/>
</dbReference>
<sequence length="1334" mass="145305">MRTKKLKKLLATAIVISTSTTILPVSTIAMAADIATTSTNNSISDIDSVSLETPVESAGITSTTSSAVYYNDFENDELPDKVNWNTNLSSVAIEDINGNKALGFNASFDPAGTWSNETSVCFFTNSTEIIKANSVIKFDILIPKASANNFTGEIKFGGLLQGNWSDKGQGYGSVSLNDFEDDGDYLRKPVSVKTDIDTEELSDLVIKIAGYQCNYAGKIYLDNIKLVAARAQDGTTPLPTVSDMEWNFDTDAQGWGYGGNWTYNGPTDNVVNYDSSAIGSGALKLSVDYSNNSSDSWSEFKINKDLGTTTSFNGYNILTYDFIYDPSKMAAGGFQTKLFVTDSLNTYGAIDLTNEVDIGGGLKKAHVTLKFTSKDVSANSIILGIIGSNTDYKGDIYIDNIKLSQEQVADKYVEKTSTTTQQNKIDVSNLMPSQVKLVDSSATSQVADLYAYLKGVGKSNYVLYGHQNDTHHKAFLQDSGTDSDTKDVTGSIAAICGIDALSLTGSELSLTAAEKANGEDLISKAAKLSIDTSNEGGIVTLSAHMPNFELVKEKGKDANGHYDYSGYTPGTTTGNIVSRIMPGGDLNDAYDGYLDMISDYAHQLEAAGVPVLFRPFHENNGSWFWWGKAYCDAAAYKNMYRYTVQYLKDTKNVHNFLYVYSPNGPFEDETDYLSRYPGDEFIDILAFDYYDDNPTADAATDPWMKSFKDTIGLVQGIANSREKLSAVSEVGTRVGNGGLAVSGNLDKDWFSHVSNIVKDSDMPYYMVWANFDETNFFAPYMVSDTKGHEIINQFINYYNEEESVFADGVEDYASAATGIDSEYSYGFITGPTSGGRILSPITITASVKGYNGQVKFVLKNKNGESVETLNSVSNNGEYSADITQSILDKIGQTVGTIELYSDDTKLDTIKEIFNIKEAIKDPKAVDDFESYSGEDAILQNAWATNYGAGCSVTPKLDITNKNSGDYGLAFNYKIEPNGWAGITQALNANWSGCDALQIWVKPDGKGQKLVIQLVSNGKRFEVWMNDFAATTEAKLLTIPFSEFKNIDNGTFDLAYIDKMGIWCNTIGSDTVNSVLYFDDIKAINTKTPEIAMPSTVVINGTQKAGSILTAELLKADSTEFIPSENVTYAWYRLSNKDDSIANGTLVGADKTYKLIGSDKGYYIKLVVTYNDKAFESISSFIARNSSSSSSGSSSSSSLGSSSSNNVLAPTATTTSVSVVTNADGIVKLVDNNGKALTGWQQVNDAWYLADTIGVAQKGWQQVNGTWYLLAQNGAMQTGWQQVNGKWYLLASSGEMQTGWQKVDDKWYYLYSDGSMASDTFIDGYRVDTSGAWVK</sequence>
<evidence type="ECO:0000313" key="11">
    <source>
        <dbReference type="Proteomes" id="UP000265930"/>
    </source>
</evidence>
<dbReference type="Pfam" id="PF02156">
    <property type="entry name" value="Glyco_hydro_26"/>
    <property type="match status" value="1"/>
</dbReference>
<dbReference type="PANTHER" id="PTHR40079">
    <property type="entry name" value="MANNAN ENDO-1,4-BETA-MANNOSIDASE E-RELATED"/>
    <property type="match status" value="1"/>
</dbReference>
<dbReference type="PROSITE" id="PS51170">
    <property type="entry name" value="CW"/>
    <property type="match status" value="3"/>
</dbReference>
<evidence type="ECO:0000256" key="5">
    <source>
        <dbReference type="PROSITE-ProRule" id="PRU00591"/>
    </source>
</evidence>
<feature type="domain" description="GH26" evidence="9">
    <location>
        <begin position="444"/>
        <end position="807"/>
    </location>
</feature>
<evidence type="ECO:0000256" key="4">
    <source>
        <dbReference type="ARBA" id="ARBA00023295"/>
    </source>
</evidence>
<dbReference type="Gene3D" id="3.20.20.80">
    <property type="entry name" value="Glycosidases"/>
    <property type="match status" value="1"/>
</dbReference>
<feature type="active site" description="Nucleophile" evidence="6">
    <location>
        <position position="729"/>
    </location>
</feature>
<evidence type="ECO:0000256" key="7">
    <source>
        <dbReference type="SAM" id="MobiDB-lite"/>
    </source>
</evidence>
<dbReference type="Proteomes" id="UP000265930">
    <property type="component" value="Unassembled WGS sequence"/>
</dbReference>
<organism evidence="10 11">
    <name type="scientific">Clostridium chromiireducens</name>
    <dbReference type="NCBI Taxonomy" id="225345"/>
    <lineage>
        <taxon>Bacteria</taxon>
        <taxon>Bacillati</taxon>
        <taxon>Bacillota</taxon>
        <taxon>Clostridia</taxon>
        <taxon>Eubacteriales</taxon>
        <taxon>Clostridiaceae</taxon>
        <taxon>Clostridium</taxon>
    </lineage>
</organism>